<comment type="subcellular location">
    <subcellularLocation>
        <location evidence="1">Cell membrane</location>
        <topology evidence="1">Single-pass type I membrane protein</topology>
    </subcellularLocation>
</comment>
<proteinExistence type="inferred from homology"/>
<dbReference type="PROSITE" id="PS50011">
    <property type="entry name" value="PROTEIN_KINASE_DOM"/>
    <property type="match status" value="1"/>
</dbReference>
<dbReference type="Proteomes" id="UP000734854">
    <property type="component" value="Unassembled WGS sequence"/>
</dbReference>
<evidence type="ECO:0000259" key="23">
    <source>
        <dbReference type="PROSITE" id="PS50948"/>
    </source>
</evidence>
<feature type="domain" description="Bulb-type lectin" evidence="22">
    <location>
        <begin position="37"/>
        <end position="160"/>
    </location>
</feature>
<evidence type="ECO:0000256" key="18">
    <source>
        <dbReference type="PROSITE-ProRule" id="PRU10141"/>
    </source>
</evidence>
<evidence type="ECO:0000256" key="19">
    <source>
        <dbReference type="SAM" id="MobiDB-lite"/>
    </source>
</evidence>
<dbReference type="InterPro" id="IPR017441">
    <property type="entry name" value="Protein_kinase_ATP_BS"/>
</dbReference>
<dbReference type="CDD" id="cd00028">
    <property type="entry name" value="B_lectin"/>
    <property type="match status" value="1"/>
</dbReference>
<dbReference type="InterPro" id="IPR000858">
    <property type="entry name" value="S_locus_glycoprot_dom"/>
</dbReference>
<feature type="transmembrane region" description="Helical" evidence="20">
    <location>
        <begin position="456"/>
        <end position="477"/>
    </location>
</feature>
<keyword evidence="9 17" id="KW-0547">Nucleotide-binding</keyword>
<dbReference type="SMART" id="SM00220">
    <property type="entry name" value="S_TKc"/>
    <property type="match status" value="1"/>
</dbReference>
<dbReference type="GO" id="GO:0004674">
    <property type="term" value="F:protein serine/threonine kinase activity"/>
    <property type="evidence" value="ECO:0007669"/>
    <property type="project" value="UniProtKB-KW"/>
</dbReference>
<feature type="compositionally biased region" description="Polar residues" evidence="19">
    <location>
        <begin position="835"/>
        <end position="846"/>
    </location>
</feature>
<dbReference type="Pfam" id="PF08276">
    <property type="entry name" value="PAN_2"/>
    <property type="match status" value="1"/>
</dbReference>
<dbReference type="CDD" id="cd01098">
    <property type="entry name" value="PAN_AP_plant"/>
    <property type="match status" value="1"/>
</dbReference>
<dbReference type="PROSITE" id="PS00107">
    <property type="entry name" value="PROTEIN_KINASE_ATP"/>
    <property type="match status" value="1"/>
</dbReference>
<feature type="region of interest" description="Disordered" evidence="19">
    <location>
        <begin position="817"/>
        <end position="875"/>
    </location>
</feature>
<feature type="binding site" evidence="18">
    <location>
        <position position="568"/>
    </location>
    <ligand>
        <name>ATP</name>
        <dbReference type="ChEBI" id="CHEBI:30616"/>
    </ligand>
</feature>
<dbReference type="EC" id="2.7.11.1" evidence="17"/>
<dbReference type="GO" id="GO:0048544">
    <property type="term" value="P:recognition of pollen"/>
    <property type="evidence" value="ECO:0007669"/>
    <property type="project" value="InterPro"/>
</dbReference>
<dbReference type="PIRSF" id="PIRSF000641">
    <property type="entry name" value="SRK"/>
    <property type="match status" value="1"/>
</dbReference>
<dbReference type="AlphaFoldDB" id="A0A8J5KAQ4"/>
<dbReference type="Pfam" id="PF07714">
    <property type="entry name" value="PK_Tyr_Ser-Thr"/>
    <property type="match status" value="1"/>
</dbReference>
<evidence type="ECO:0000256" key="7">
    <source>
        <dbReference type="ARBA" id="ARBA00022729"/>
    </source>
</evidence>
<evidence type="ECO:0000259" key="22">
    <source>
        <dbReference type="PROSITE" id="PS50927"/>
    </source>
</evidence>
<feature type="domain" description="Apple" evidence="23">
    <location>
        <begin position="363"/>
        <end position="439"/>
    </location>
</feature>
<keyword evidence="4" id="KW-0245">EGF-like domain</keyword>
<keyword evidence="16" id="KW-0325">Glycoprotein</keyword>
<evidence type="ECO:0000256" key="14">
    <source>
        <dbReference type="ARBA" id="ARBA00023157"/>
    </source>
</evidence>
<comment type="similarity">
    <text evidence="17">Belongs to the protein kinase superfamily. Ser/Thr protein kinase family.</text>
</comment>
<keyword evidence="15" id="KW-0675">Receptor</keyword>
<comment type="caution">
    <text evidence="24">The sequence shown here is derived from an EMBL/GenBank/DDBJ whole genome shotgun (WGS) entry which is preliminary data.</text>
</comment>
<dbReference type="GO" id="GO:0005886">
    <property type="term" value="C:plasma membrane"/>
    <property type="evidence" value="ECO:0007669"/>
    <property type="project" value="UniProtKB-SubCell"/>
</dbReference>
<keyword evidence="11 17" id="KW-0067">ATP-binding</keyword>
<reference evidence="24 25" key="1">
    <citation type="submission" date="2020-08" db="EMBL/GenBank/DDBJ databases">
        <title>Plant Genome Project.</title>
        <authorList>
            <person name="Zhang R.-G."/>
        </authorList>
    </citation>
    <scope>NUCLEOTIDE SEQUENCE [LARGE SCALE GENOMIC DNA]</scope>
    <source>
        <tissue evidence="24">Rhizome</tissue>
    </source>
</reference>
<evidence type="ECO:0000256" key="8">
    <source>
        <dbReference type="ARBA" id="ARBA00022737"/>
    </source>
</evidence>
<dbReference type="InterPro" id="IPR024171">
    <property type="entry name" value="SRK-like_kinase"/>
</dbReference>
<keyword evidence="12 20" id="KW-1133">Transmembrane helix</keyword>
<evidence type="ECO:0000256" key="13">
    <source>
        <dbReference type="ARBA" id="ARBA00023136"/>
    </source>
</evidence>
<feature type="domain" description="Protein kinase" evidence="21">
    <location>
        <begin position="540"/>
        <end position="817"/>
    </location>
</feature>
<evidence type="ECO:0000256" key="6">
    <source>
        <dbReference type="ARBA" id="ARBA00022692"/>
    </source>
</evidence>
<dbReference type="FunFam" id="1.10.510.10:FF:000060">
    <property type="entry name" value="G-type lectin S-receptor-like serine/threonine-protein kinase"/>
    <property type="match status" value="1"/>
</dbReference>
<evidence type="ECO:0000256" key="20">
    <source>
        <dbReference type="SAM" id="Phobius"/>
    </source>
</evidence>
<dbReference type="GO" id="GO:0005524">
    <property type="term" value="F:ATP binding"/>
    <property type="evidence" value="ECO:0007669"/>
    <property type="project" value="UniProtKB-UniRule"/>
</dbReference>
<keyword evidence="25" id="KW-1185">Reference proteome</keyword>
<evidence type="ECO:0000259" key="21">
    <source>
        <dbReference type="PROSITE" id="PS50011"/>
    </source>
</evidence>
<name>A0A8J5KAQ4_ZINOF</name>
<dbReference type="EMBL" id="JACMSC010000018">
    <property type="protein sequence ID" value="KAG6475516.1"/>
    <property type="molecule type" value="Genomic_DNA"/>
</dbReference>
<dbReference type="PANTHER" id="PTHR27002:SF616">
    <property type="entry name" value="RECEPTOR-LIKE SERINE_THREONINE-PROTEIN KINASE"/>
    <property type="match status" value="1"/>
</dbReference>
<evidence type="ECO:0000256" key="3">
    <source>
        <dbReference type="ARBA" id="ARBA00022527"/>
    </source>
</evidence>
<dbReference type="InterPro" id="IPR000719">
    <property type="entry name" value="Prot_kinase_dom"/>
</dbReference>
<keyword evidence="2" id="KW-1003">Cell membrane</keyword>
<evidence type="ECO:0000256" key="4">
    <source>
        <dbReference type="ARBA" id="ARBA00022536"/>
    </source>
</evidence>
<gene>
    <name evidence="24" type="ORF">ZIOFF_064740</name>
</gene>
<dbReference type="InterPro" id="IPR001245">
    <property type="entry name" value="Ser-Thr/Tyr_kinase_cat_dom"/>
</dbReference>
<evidence type="ECO:0000256" key="2">
    <source>
        <dbReference type="ARBA" id="ARBA00022475"/>
    </source>
</evidence>
<protein>
    <recommendedName>
        <fullName evidence="17">Receptor-like serine/threonine-protein kinase</fullName>
        <ecNumber evidence="17">2.7.11.1</ecNumber>
    </recommendedName>
</protein>
<keyword evidence="5 17" id="KW-0808">Transferase</keyword>
<dbReference type="PANTHER" id="PTHR27002">
    <property type="entry name" value="RECEPTOR-LIKE SERINE/THREONINE-PROTEIN KINASE SD1-8"/>
    <property type="match status" value="1"/>
</dbReference>
<dbReference type="OrthoDB" id="744270at2759"/>
<comment type="catalytic activity">
    <reaction evidence="17">
        <text>L-threonyl-[protein] + ATP = O-phospho-L-threonyl-[protein] + ADP + H(+)</text>
        <dbReference type="Rhea" id="RHEA:46608"/>
        <dbReference type="Rhea" id="RHEA-COMP:11060"/>
        <dbReference type="Rhea" id="RHEA-COMP:11605"/>
        <dbReference type="ChEBI" id="CHEBI:15378"/>
        <dbReference type="ChEBI" id="CHEBI:30013"/>
        <dbReference type="ChEBI" id="CHEBI:30616"/>
        <dbReference type="ChEBI" id="CHEBI:61977"/>
        <dbReference type="ChEBI" id="CHEBI:456216"/>
        <dbReference type="EC" id="2.7.11.1"/>
    </reaction>
</comment>
<keyword evidence="10 17" id="KW-0418">Kinase</keyword>
<dbReference type="PROSITE" id="PS00108">
    <property type="entry name" value="PROTEIN_KINASE_ST"/>
    <property type="match status" value="1"/>
</dbReference>
<evidence type="ECO:0000256" key="15">
    <source>
        <dbReference type="ARBA" id="ARBA00023170"/>
    </source>
</evidence>
<dbReference type="InterPro" id="IPR003609">
    <property type="entry name" value="Pan_app"/>
</dbReference>
<dbReference type="FunFam" id="3.30.200.20:FF:000727">
    <property type="entry name" value="Cysteine-rich RLK (RECEPTOR-like protein kinase) 23"/>
    <property type="match status" value="1"/>
</dbReference>
<keyword evidence="13 20" id="KW-0472">Membrane</keyword>
<keyword evidence="14" id="KW-1015">Disulfide bond</keyword>
<dbReference type="InterPro" id="IPR008271">
    <property type="entry name" value="Ser/Thr_kinase_AS"/>
</dbReference>
<organism evidence="24 25">
    <name type="scientific">Zingiber officinale</name>
    <name type="common">Ginger</name>
    <name type="synonym">Amomum zingiber</name>
    <dbReference type="NCBI Taxonomy" id="94328"/>
    <lineage>
        <taxon>Eukaryota</taxon>
        <taxon>Viridiplantae</taxon>
        <taxon>Streptophyta</taxon>
        <taxon>Embryophyta</taxon>
        <taxon>Tracheophyta</taxon>
        <taxon>Spermatophyta</taxon>
        <taxon>Magnoliopsida</taxon>
        <taxon>Liliopsida</taxon>
        <taxon>Zingiberales</taxon>
        <taxon>Zingiberaceae</taxon>
        <taxon>Zingiber</taxon>
    </lineage>
</organism>
<evidence type="ECO:0000256" key="1">
    <source>
        <dbReference type="ARBA" id="ARBA00004251"/>
    </source>
</evidence>
<keyword evidence="8" id="KW-0677">Repeat</keyword>
<dbReference type="Pfam" id="PF00954">
    <property type="entry name" value="S_locus_glycop"/>
    <property type="match status" value="1"/>
</dbReference>
<evidence type="ECO:0000256" key="10">
    <source>
        <dbReference type="ARBA" id="ARBA00022777"/>
    </source>
</evidence>
<evidence type="ECO:0000313" key="25">
    <source>
        <dbReference type="Proteomes" id="UP000734854"/>
    </source>
</evidence>
<evidence type="ECO:0000256" key="5">
    <source>
        <dbReference type="ARBA" id="ARBA00022679"/>
    </source>
</evidence>
<evidence type="ECO:0000256" key="12">
    <source>
        <dbReference type="ARBA" id="ARBA00022989"/>
    </source>
</evidence>
<evidence type="ECO:0000256" key="16">
    <source>
        <dbReference type="ARBA" id="ARBA00023180"/>
    </source>
</evidence>
<dbReference type="SMART" id="SM00108">
    <property type="entry name" value="B_lectin"/>
    <property type="match status" value="1"/>
</dbReference>
<dbReference type="SMART" id="SM00473">
    <property type="entry name" value="PAN_AP"/>
    <property type="match status" value="1"/>
</dbReference>
<evidence type="ECO:0000256" key="9">
    <source>
        <dbReference type="ARBA" id="ARBA00022741"/>
    </source>
</evidence>
<keyword evidence="7" id="KW-0732">Signal</keyword>
<dbReference type="CDD" id="cd14066">
    <property type="entry name" value="STKc_IRAK"/>
    <property type="match status" value="1"/>
</dbReference>
<evidence type="ECO:0000313" key="24">
    <source>
        <dbReference type="EMBL" id="KAG6475516.1"/>
    </source>
</evidence>
<accession>A0A8J5KAQ4</accession>
<dbReference type="Pfam" id="PF01453">
    <property type="entry name" value="B_lectin"/>
    <property type="match status" value="1"/>
</dbReference>
<sequence length="895" mass="99616">MNSLMKKILSSMAAVLHLLMAIKLLAGIAVITVHGAEDTMYPGEYLYEGQTLISANGRFTLGFFSPGDRRSVYAGVWYTNVTDTAQAVVWVINNDRPVTISPGYLHFTDDGMFGVYDYEQSRLWVTGSPRRRNSTLVRLSDSGNLMLVDLDSNTTLLQSFDYFGDSMVPGMKLGLDRGSSNLRRQLVSWRTSTNPYPGEYSVAIETRGNRPEMFVRHDQSAAGLVFRSGPWTGRGFSGIPAMANSTRFRFAFVSNSEEVSFSFNATDDSILSRAVVDSGGAFRLQEWSDAGGGWNTEWTVPGDYCDHYARCGANAICSSANSPACLCLQGFVPRNRENWNQNRFSDGCVSTSASSSSPPSPNCSSEGFSQWRMVKLPDTENATAVGNRTLDECRDLCSRNCSCMAHAVTAWDGCLMWRGDLIDVRMFSQGGDELFVRLVAAPDNYSEKQSKRSVKIIAIATTLGILLFLTASVFIWWRRKRIKKEEDLESNLPKLTPWWFDCWSRSSSDGAVHQDDGTASSIGSLPSFALSTIKSATDNFSTCNKLGEGGFGIVYKGELMDGKQIAVKMLSRYSSQGPDQFRNELSLIANLQHRNLVRLLGCCIEGDERILVLEYMENKSLDAFIYDKTRSGLLDWHTRYQIIISIARGLLYLHQDSNLRVIHRDLKPSNILLDKDMNPKISDFGIARIFEGDNIQENTTTRPIGTFGYMAPEYIGKGVFSLKSDVFSFGVIVLEIISGMRNKVFNLTDCRLNLLGHAYLLWKEGRTLELLDESLGSSSPPPEILECVRVGLLCVQENSEDRPTMAEVVLMLTNEDVPVTPPKEPMSIAEDSDEYSSTSLQTQGSVPTDMPPETRSMPTTAAPIARPYQEQTDWKTDDLCVQRPWKSVSEKAKSR</sequence>
<evidence type="ECO:0000256" key="17">
    <source>
        <dbReference type="PIRNR" id="PIRNR000641"/>
    </source>
</evidence>
<evidence type="ECO:0000256" key="11">
    <source>
        <dbReference type="ARBA" id="ARBA00022840"/>
    </source>
</evidence>
<keyword evidence="6 20" id="KW-0812">Transmembrane</keyword>
<dbReference type="InterPro" id="IPR001480">
    <property type="entry name" value="Bulb-type_lectin_dom"/>
</dbReference>
<dbReference type="PROSITE" id="PS50948">
    <property type="entry name" value="PAN"/>
    <property type="match status" value="1"/>
</dbReference>
<comment type="catalytic activity">
    <reaction evidence="17">
        <text>L-seryl-[protein] + ATP = O-phospho-L-seryl-[protein] + ADP + H(+)</text>
        <dbReference type="Rhea" id="RHEA:17989"/>
        <dbReference type="Rhea" id="RHEA-COMP:9863"/>
        <dbReference type="Rhea" id="RHEA-COMP:11604"/>
        <dbReference type="ChEBI" id="CHEBI:15378"/>
        <dbReference type="ChEBI" id="CHEBI:29999"/>
        <dbReference type="ChEBI" id="CHEBI:30616"/>
        <dbReference type="ChEBI" id="CHEBI:83421"/>
        <dbReference type="ChEBI" id="CHEBI:456216"/>
        <dbReference type="EC" id="2.7.11.1"/>
    </reaction>
</comment>
<keyword evidence="3 17" id="KW-0723">Serine/threonine-protein kinase</keyword>
<dbReference type="PROSITE" id="PS50927">
    <property type="entry name" value="BULB_LECTIN"/>
    <property type="match status" value="1"/>
</dbReference>